<comment type="catalytic activity">
    <reaction evidence="6 7 8">
        <text>RNA(n) + a ribonucleoside 5'-triphosphate = RNA(n+1) + diphosphate</text>
        <dbReference type="Rhea" id="RHEA:21248"/>
        <dbReference type="Rhea" id="RHEA-COMP:14527"/>
        <dbReference type="Rhea" id="RHEA-COMP:17342"/>
        <dbReference type="ChEBI" id="CHEBI:33019"/>
        <dbReference type="ChEBI" id="CHEBI:61557"/>
        <dbReference type="ChEBI" id="CHEBI:140395"/>
        <dbReference type="EC" id="2.7.7.6"/>
    </reaction>
</comment>
<comment type="cofactor">
    <cofactor evidence="7">
        <name>Zn(2+)</name>
        <dbReference type="ChEBI" id="CHEBI:29105"/>
    </cofactor>
    <text evidence="7">Binds 2 Zn(2+) ions per subunit.</text>
</comment>
<dbReference type="Gene3D" id="1.10.1790.20">
    <property type="match status" value="1"/>
</dbReference>
<dbReference type="Gene3D" id="2.40.40.20">
    <property type="match status" value="1"/>
</dbReference>
<dbReference type="GO" id="GO:0000287">
    <property type="term" value="F:magnesium ion binding"/>
    <property type="evidence" value="ECO:0007669"/>
    <property type="project" value="UniProtKB-UniRule"/>
</dbReference>
<feature type="binding site" evidence="7">
    <location>
        <position position="79"/>
    </location>
    <ligand>
        <name>Zn(2+)</name>
        <dbReference type="ChEBI" id="CHEBI:29105"/>
        <label>1</label>
    </ligand>
</feature>
<comment type="caution">
    <text evidence="10">The sequence shown here is derived from an EMBL/GenBank/DDBJ whole genome shotgun (WGS) entry which is preliminary data.</text>
</comment>
<dbReference type="CDD" id="cd02655">
    <property type="entry name" value="RNAP_beta'_C"/>
    <property type="match status" value="1"/>
</dbReference>
<dbReference type="InterPro" id="IPR044893">
    <property type="entry name" value="RNA_pol_Rpb1_clamp_domain"/>
</dbReference>
<dbReference type="SUPFAM" id="SSF64484">
    <property type="entry name" value="beta and beta-prime subunits of DNA dependent RNA-polymerase"/>
    <property type="match status" value="1"/>
</dbReference>
<dbReference type="InterPro" id="IPR038120">
    <property type="entry name" value="Rpb1_funnel_sf"/>
</dbReference>
<dbReference type="InterPro" id="IPR007080">
    <property type="entry name" value="RNA_pol_Rpb1_1"/>
</dbReference>
<dbReference type="Gene3D" id="1.10.150.390">
    <property type="match status" value="1"/>
</dbReference>
<evidence type="ECO:0000256" key="2">
    <source>
        <dbReference type="ARBA" id="ARBA00022679"/>
    </source>
</evidence>
<dbReference type="InterPro" id="IPR007066">
    <property type="entry name" value="RNA_pol_Rpb1_3"/>
</dbReference>
<dbReference type="GO" id="GO:0000428">
    <property type="term" value="C:DNA-directed RNA polymerase complex"/>
    <property type="evidence" value="ECO:0007669"/>
    <property type="project" value="UniProtKB-KW"/>
</dbReference>
<dbReference type="PANTHER" id="PTHR19376:SF54">
    <property type="entry name" value="DNA-DIRECTED RNA POLYMERASE SUBUNIT BETA"/>
    <property type="match status" value="1"/>
</dbReference>
<keyword evidence="7" id="KW-0460">Magnesium</keyword>
<keyword evidence="5 7" id="KW-0804">Transcription</keyword>
<evidence type="ECO:0000313" key="11">
    <source>
        <dbReference type="Proteomes" id="UP000176770"/>
    </source>
</evidence>
<comment type="function">
    <text evidence="7 8">DNA-dependent RNA polymerase catalyzes the transcription of DNA into RNA using the four ribonucleoside triphosphates as substrates.</text>
</comment>
<dbReference type="GO" id="GO:0008270">
    <property type="term" value="F:zinc ion binding"/>
    <property type="evidence" value="ECO:0007669"/>
    <property type="project" value="UniProtKB-UniRule"/>
</dbReference>
<dbReference type="InterPro" id="IPR007081">
    <property type="entry name" value="RNA_pol_Rpb1_5"/>
</dbReference>
<evidence type="ECO:0000256" key="7">
    <source>
        <dbReference type="HAMAP-Rule" id="MF_01322"/>
    </source>
</evidence>
<proteinExistence type="inferred from homology"/>
<dbReference type="Pfam" id="PF04997">
    <property type="entry name" value="RNA_pol_Rpb1_1"/>
    <property type="match status" value="1"/>
</dbReference>
<feature type="domain" description="RNA polymerase N-terminal" evidence="9">
    <location>
        <begin position="268"/>
        <end position="551"/>
    </location>
</feature>
<protein>
    <recommendedName>
        <fullName evidence="7">DNA-directed RNA polymerase subunit beta'</fullName>
        <shortName evidence="7">RNAP subunit beta'</shortName>
        <ecNumber evidence="7">2.7.7.6</ecNumber>
    </recommendedName>
    <alternativeName>
        <fullName evidence="7">RNA polymerase subunit beta'</fullName>
    </alternativeName>
    <alternativeName>
        <fullName evidence="7">Transcriptase subunit beta'</fullName>
    </alternativeName>
</protein>
<feature type="binding site" evidence="7">
    <location>
        <position position="61"/>
    </location>
    <ligand>
        <name>Zn(2+)</name>
        <dbReference type="ChEBI" id="CHEBI:29105"/>
        <label>1</label>
    </ligand>
</feature>
<evidence type="ECO:0000256" key="5">
    <source>
        <dbReference type="ARBA" id="ARBA00023163"/>
    </source>
</evidence>
<gene>
    <name evidence="7" type="primary">rpoC</name>
    <name evidence="10" type="ORF">A3F94_02225</name>
</gene>
<evidence type="ECO:0000256" key="4">
    <source>
        <dbReference type="ARBA" id="ARBA00022723"/>
    </source>
</evidence>
<feature type="binding site" evidence="7">
    <location>
        <position position="499"/>
    </location>
    <ligand>
        <name>Mg(2+)</name>
        <dbReference type="ChEBI" id="CHEBI:18420"/>
    </ligand>
</feature>
<evidence type="ECO:0000256" key="6">
    <source>
        <dbReference type="ARBA" id="ARBA00048552"/>
    </source>
</evidence>
<reference evidence="10 11" key="1">
    <citation type="journal article" date="2016" name="Nat. Commun.">
        <title>Thousands of microbial genomes shed light on interconnected biogeochemical processes in an aquifer system.</title>
        <authorList>
            <person name="Anantharaman K."/>
            <person name="Brown C.T."/>
            <person name="Hug L.A."/>
            <person name="Sharon I."/>
            <person name="Castelle C.J."/>
            <person name="Probst A.J."/>
            <person name="Thomas B.C."/>
            <person name="Singh A."/>
            <person name="Wilkins M.J."/>
            <person name="Karaoz U."/>
            <person name="Brodie E.L."/>
            <person name="Williams K.H."/>
            <person name="Hubbard S.S."/>
            <person name="Banfield J.F."/>
        </authorList>
    </citation>
    <scope>NUCLEOTIDE SEQUENCE [LARGE SCALE GENOMIC DNA]</scope>
</reference>
<evidence type="ECO:0000313" key="10">
    <source>
        <dbReference type="EMBL" id="OGZ61361.1"/>
    </source>
</evidence>
<feature type="binding site" evidence="7">
    <location>
        <position position="918"/>
    </location>
    <ligand>
        <name>Zn(2+)</name>
        <dbReference type="ChEBI" id="CHEBI:29105"/>
        <label>2</label>
    </ligand>
</feature>
<feature type="binding site" evidence="7">
    <location>
        <position position="497"/>
    </location>
    <ligand>
        <name>Mg(2+)</name>
        <dbReference type="ChEBI" id="CHEBI:18420"/>
    </ligand>
</feature>
<feature type="binding site" evidence="7">
    <location>
        <position position="501"/>
    </location>
    <ligand>
        <name>Mg(2+)</name>
        <dbReference type="ChEBI" id="CHEBI:18420"/>
    </ligand>
</feature>
<keyword evidence="2 7" id="KW-0808">Transferase</keyword>
<dbReference type="AlphaFoldDB" id="A0A1G2HGH9"/>
<dbReference type="EC" id="2.7.7.6" evidence="7"/>
<dbReference type="Gene3D" id="1.10.40.90">
    <property type="match status" value="1"/>
</dbReference>
<comment type="cofactor">
    <cofactor evidence="7">
        <name>Mg(2+)</name>
        <dbReference type="ChEBI" id="CHEBI:18420"/>
    </cofactor>
    <text evidence="7">Binds 1 Mg(2+) ion per subunit.</text>
</comment>
<accession>A0A1G2HGH9</accession>
<organism evidence="10 11">
    <name type="scientific">Candidatus Spechtbacteria bacterium RIFCSPLOWO2_12_FULL_38_22</name>
    <dbReference type="NCBI Taxonomy" id="1802165"/>
    <lineage>
        <taxon>Bacteria</taxon>
        <taxon>Candidatus Spechtiibacteriota</taxon>
    </lineage>
</organism>
<dbReference type="Pfam" id="PF00623">
    <property type="entry name" value="RNA_pol_Rpb1_2"/>
    <property type="match status" value="2"/>
</dbReference>
<dbReference type="SMART" id="SM00663">
    <property type="entry name" value="RPOLA_N"/>
    <property type="match status" value="1"/>
</dbReference>
<evidence type="ECO:0000259" key="9">
    <source>
        <dbReference type="SMART" id="SM00663"/>
    </source>
</evidence>
<dbReference type="PANTHER" id="PTHR19376">
    <property type="entry name" value="DNA-DIRECTED RNA POLYMERASE"/>
    <property type="match status" value="1"/>
</dbReference>
<dbReference type="Gene3D" id="1.10.132.30">
    <property type="match status" value="1"/>
</dbReference>
<feature type="binding site" evidence="7">
    <location>
        <position position="924"/>
    </location>
    <ligand>
        <name>Zn(2+)</name>
        <dbReference type="ChEBI" id="CHEBI:29105"/>
        <label>2</label>
    </ligand>
</feature>
<dbReference type="STRING" id="1802165.A3F94_02225"/>
<dbReference type="NCBIfam" id="TIGR02386">
    <property type="entry name" value="rpoC_TIGR"/>
    <property type="match status" value="1"/>
</dbReference>
<dbReference type="Proteomes" id="UP000176770">
    <property type="component" value="Unassembled WGS sequence"/>
</dbReference>
<dbReference type="InterPro" id="IPR042102">
    <property type="entry name" value="RNA_pol_Rpb1_3_sf"/>
</dbReference>
<dbReference type="Gene3D" id="1.10.274.100">
    <property type="entry name" value="RNA polymerase Rpb1, domain 3"/>
    <property type="match status" value="1"/>
</dbReference>
<keyword evidence="7" id="KW-0862">Zinc</keyword>
<dbReference type="EMBL" id="MHOK01000024">
    <property type="protein sequence ID" value="OGZ61361.1"/>
    <property type="molecule type" value="Genomic_DNA"/>
</dbReference>
<dbReference type="Gene3D" id="4.10.860.120">
    <property type="entry name" value="RNA polymerase II, clamp domain"/>
    <property type="match status" value="1"/>
</dbReference>
<feature type="binding site" evidence="7">
    <location>
        <position position="927"/>
    </location>
    <ligand>
        <name>Zn(2+)</name>
        <dbReference type="ChEBI" id="CHEBI:29105"/>
        <label>2</label>
    </ligand>
</feature>
<sequence length="1210" mass="136342">MSQQTSSLKSIQLKVASPEDILSWSHGEVTKPETINYRTQKPEKDGLFCERIFGPEKDYECYCGKYRRVRYKGVVCDKCGVEVTRSSVRRERMGHIKLATPIAHIWFLRGVPSRIGTLLDIPLQQLEKVVYYANYIVIKVNENKKQDAIKQIKTEYNRKLKEKKDEKEKQSLKVLKDRELNRLNNLSRLTVLNEYDYHQMSLKYGEIFEASTGSEPVKNILEELDLSQLIKNLGEELNAKKLSSIVKKKIQRRLILAQRMLEVGIRPEWMFLTYLPIIPPELRPMVQLDGGRYASSDLNDLYRRVINRNNRLKRLIELNAPEVIVRNERRMLQEAVDALLDNSSRTGKTVVTATSGGRRALKSLADMLKGKQGRFRQNLLGKRVDYSGRSVIVVGPTLSLHQCGLPKKMALELFRPFVIHQVIERELTYNVRAANHLIDEASPEIWAILEEVIKGRYVLLNRAPTLHRLGIQAFQPILIEGNAIQLHPLVCTAYNADFDGDQMAVHLPLSKEAQEEAGMLMLSSKNLSKPATGAPIVNPAKDMVLGCFWMSKIKEGLDGEGKVFSSLSDARLAYDMGLINIKAKIKVRKDRDSLKFKRISVDKSDKSVAKDKDDSNFIETCAGRIIFNSILPDDFPFVNEELSSKVLKDVTYRLYQSWSPQDTVGVLDSIKEIGFHYSTISGTTWSMDDLQVPDEKPQILKEAHKKIDEIQSQFDDGLLSTQERRNKIIEVWAQTKHEIEKLIPKYLDPHGPVAMIITSGARGSWSQPVQMSGMKGSVVNPAGQIMEMPIESSFKEGFTALEYFISTHGARKGMADTALRTAHAGYLTRRLVDVTQDLIIRREACSDTKGIVVKRQDIKDTGQTFEEKVYGRTALATVKGSNGSTIVQKNEIIDHKKAELIDEDKSVEEISIYSTLSCVDDTICARCYGLDLGKNKLVELGEAVGIVAAQAIGEPGTQLTMRTFHTGGVAGTSDITQGLPRVEEIFERRTPKGKALMSEVEGKIEDIKETDKNKILKIQVQSKLSSKKTVKEYKVPLNLSLWVEKGDLVVPGTQLTEGHVDLDELYKNTSREEVQRYIVREVQKIYTVHGASVNDKHIEIIAKQMFSRIRISDAGDSKFSSGEIISYINFKETNERLANGKKELAKGKRMLLGITKVALSTESFLSAASFQETQRVLTRAAIEGRRDELRGLKENVIIGKMIPAGTGVKK</sequence>
<dbReference type="InterPro" id="IPR006592">
    <property type="entry name" value="RNA_pol_N"/>
</dbReference>
<comment type="similarity">
    <text evidence="7 8">Belongs to the RNA polymerase beta' chain family.</text>
</comment>
<dbReference type="GO" id="GO:0003899">
    <property type="term" value="F:DNA-directed RNA polymerase activity"/>
    <property type="evidence" value="ECO:0007669"/>
    <property type="project" value="UniProtKB-UniRule"/>
</dbReference>
<dbReference type="InterPro" id="IPR045867">
    <property type="entry name" value="DNA-dir_RpoC_beta_prime"/>
</dbReference>
<dbReference type="Pfam" id="PF04998">
    <property type="entry name" value="RNA_pol_Rpb1_5"/>
    <property type="match status" value="1"/>
</dbReference>
<keyword evidence="4 7" id="KW-0479">Metal-binding</keyword>
<dbReference type="Gene3D" id="2.40.50.100">
    <property type="match status" value="1"/>
</dbReference>
<dbReference type="GO" id="GO:0003677">
    <property type="term" value="F:DNA binding"/>
    <property type="evidence" value="ECO:0007669"/>
    <property type="project" value="UniProtKB-UniRule"/>
</dbReference>
<dbReference type="Pfam" id="PF04983">
    <property type="entry name" value="RNA_pol_Rpb1_3"/>
    <property type="match status" value="1"/>
</dbReference>
<evidence type="ECO:0000256" key="8">
    <source>
        <dbReference type="RuleBase" id="RU004279"/>
    </source>
</evidence>
<comment type="subunit">
    <text evidence="7">The RNAP catalytic core consists of 2 alpha, 1 beta, 1 beta' and 1 omega subunit. When a sigma factor is associated with the core the holoenzyme is formed, which can initiate transcription.</text>
</comment>
<dbReference type="InterPro" id="IPR000722">
    <property type="entry name" value="RNA_pol_asu"/>
</dbReference>
<dbReference type="GO" id="GO:0006351">
    <property type="term" value="P:DNA-templated transcription"/>
    <property type="evidence" value="ECO:0007669"/>
    <property type="project" value="UniProtKB-UniRule"/>
</dbReference>
<feature type="binding site" evidence="7">
    <location>
        <position position="63"/>
    </location>
    <ligand>
        <name>Zn(2+)</name>
        <dbReference type="ChEBI" id="CHEBI:29105"/>
        <label>1</label>
    </ligand>
</feature>
<feature type="binding site" evidence="7">
    <location>
        <position position="845"/>
    </location>
    <ligand>
        <name>Zn(2+)</name>
        <dbReference type="ChEBI" id="CHEBI:29105"/>
        <label>2</label>
    </ligand>
</feature>
<dbReference type="HAMAP" id="MF_01322">
    <property type="entry name" value="RNApol_bact_RpoC"/>
    <property type="match status" value="1"/>
</dbReference>
<dbReference type="Pfam" id="PF05000">
    <property type="entry name" value="RNA_pol_Rpb1_4"/>
    <property type="match status" value="1"/>
</dbReference>
<evidence type="ECO:0000256" key="3">
    <source>
        <dbReference type="ARBA" id="ARBA00022695"/>
    </source>
</evidence>
<keyword evidence="1 7" id="KW-0240">DNA-directed RNA polymerase</keyword>
<name>A0A1G2HGH9_9BACT</name>
<evidence type="ECO:0000256" key="1">
    <source>
        <dbReference type="ARBA" id="ARBA00022478"/>
    </source>
</evidence>
<keyword evidence="3 7" id="KW-0548">Nucleotidyltransferase</keyword>
<dbReference type="InterPro" id="IPR012754">
    <property type="entry name" value="DNA-dir_RpoC_beta_prime_bact"/>
</dbReference>
<feature type="binding site" evidence="7">
    <location>
        <position position="76"/>
    </location>
    <ligand>
        <name>Zn(2+)</name>
        <dbReference type="ChEBI" id="CHEBI:29105"/>
        <label>1</label>
    </ligand>
</feature>
<dbReference type="InterPro" id="IPR007083">
    <property type="entry name" value="RNA_pol_Rpb1_4"/>
</dbReference>
<dbReference type="CDD" id="cd01609">
    <property type="entry name" value="RNAP_beta'_N"/>
    <property type="match status" value="1"/>
</dbReference>